<name>A0ABR1AT89_POLSC</name>
<evidence type="ECO:0000256" key="3">
    <source>
        <dbReference type="ARBA" id="ARBA00022691"/>
    </source>
</evidence>
<dbReference type="PANTHER" id="PTHR13271:SF47">
    <property type="entry name" value="ACTIN-HISTIDINE N-METHYLTRANSFERASE"/>
    <property type="match status" value="1"/>
</dbReference>
<accession>A0ABR1AT89</accession>
<protein>
    <recommendedName>
        <fullName evidence="4">protein-histidine N-methyltransferase</fullName>
        <ecNumber evidence="4">2.1.1.85</ecNumber>
    </recommendedName>
</protein>
<evidence type="ECO:0000313" key="6">
    <source>
        <dbReference type="EMBL" id="KAK6627159.1"/>
    </source>
</evidence>
<evidence type="ECO:0000313" key="7">
    <source>
        <dbReference type="Proteomes" id="UP001359485"/>
    </source>
</evidence>
<dbReference type="InterPro" id="IPR015353">
    <property type="entry name" value="Rubisco_LSMT_subst-bd"/>
</dbReference>
<dbReference type="Proteomes" id="UP001359485">
    <property type="component" value="Unassembled WGS sequence"/>
</dbReference>
<dbReference type="InterPro" id="IPR050600">
    <property type="entry name" value="SETD3_SETD6_MTase"/>
</dbReference>
<reference evidence="6 7" key="1">
    <citation type="submission" date="2023-09" db="EMBL/GenBank/DDBJ databases">
        <title>Genomes of two closely related lineages of the louse Polyplax serrata with different host specificities.</title>
        <authorList>
            <person name="Martinu J."/>
            <person name="Tarabai H."/>
            <person name="Stefka J."/>
            <person name="Hypsa V."/>
        </authorList>
    </citation>
    <scope>NUCLEOTIDE SEQUENCE [LARGE SCALE GENOMIC DNA]</scope>
    <source>
        <strain evidence="6">98ZLc_SE</strain>
    </source>
</reference>
<sequence length="241" mass="28313">MRMRNNGWAVSTVMTRQNFIPSQENEKVGVNGLIPFWDMCNHTNGYLSTQYKSDKSECLACKSFKKGEQVLMFYGQRSNCDFFVHNGFTYDGNEHDSFRFRLGISKADKLHDERCQLLKSLGVPDSGDFDIYSGAEPVREQLLSFLRIFNMDLDHLNHWKSSSRLSDLMWKDCALDTKVESKVWTFLFNRIKLLLLPYDKIAEVQDDPTLTECRRLVRKHLSLERKFLRTTLEYVEQRIKL</sequence>
<evidence type="ECO:0000256" key="2">
    <source>
        <dbReference type="ARBA" id="ARBA00022679"/>
    </source>
</evidence>
<dbReference type="InterPro" id="IPR025785">
    <property type="entry name" value="SETD3"/>
</dbReference>
<dbReference type="Pfam" id="PF09273">
    <property type="entry name" value="Rubis-subs-bind"/>
    <property type="match status" value="1"/>
</dbReference>
<evidence type="ECO:0000256" key="4">
    <source>
        <dbReference type="PROSITE-ProRule" id="PRU00898"/>
    </source>
</evidence>
<organism evidence="6 7">
    <name type="scientific">Polyplax serrata</name>
    <name type="common">Common mouse louse</name>
    <dbReference type="NCBI Taxonomy" id="468196"/>
    <lineage>
        <taxon>Eukaryota</taxon>
        <taxon>Metazoa</taxon>
        <taxon>Ecdysozoa</taxon>
        <taxon>Arthropoda</taxon>
        <taxon>Hexapoda</taxon>
        <taxon>Insecta</taxon>
        <taxon>Pterygota</taxon>
        <taxon>Neoptera</taxon>
        <taxon>Paraneoptera</taxon>
        <taxon>Psocodea</taxon>
        <taxon>Troctomorpha</taxon>
        <taxon>Phthiraptera</taxon>
        <taxon>Anoplura</taxon>
        <taxon>Polyplacidae</taxon>
        <taxon>Polyplax</taxon>
    </lineage>
</organism>
<dbReference type="SUPFAM" id="SSF81822">
    <property type="entry name" value="RuBisCo LSMT C-terminal, substrate-binding domain"/>
    <property type="match status" value="1"/>
</dbReference>
<dbReference type="Gene3D" id="3.90.1410.10">
    <property type="entry name" value="set domain protein methyltransferase, domain 1"/>
    <property type="match status" value="1"/>
</dbReference>
<dbReference type="Gene3D" id="3.90.1420.10">
    <property type="entry name" value="Rubisco LSMT, substrate-binding domain"/>
    <property type="match status" value="1"/>
</dbReference>
<keyword evidence="3 4" id="KW-0949">S-adenosyl-L-methionine</keyword>
<dbReference type="InterPro" id="IPR046341">
    <property type="entry name" value="SET_dom_sf"/>
</dbReference>
<evidence type="ECO:0000256" key="1">
    <source>
        <dbReference type="ARBA" id="ARBA00022603"/>
    </source>
</evidence>
<comment type="similarity">
    <text evidence="4">Belongs to the class V-like SAM-binding methyltransferase superfamily. SETD3 actin-histidine methyltransferase family.</text>
</comment>
<dbReference type="EC" id="2.1.1.85" evidence="4"/>
<feature type="domain" description="Rubisco LSMT substrate-binding" evidence="5">
    <location>
        <begin position="106"/>
        <end position="203"/>
    </location>
</feature>
<keyword evidence="1 4" id="KW-0489">Methyltransferase</keyword>
<evidence type="ECO:0000259" key="5">
    <source>
        <dbReference type="Pfam" id="PF09273"/>
    </source>
</evidence>
<dbReference type="PANTHER" id="PTHR13271">
    <property type="entry name" value="UNCHARACTERIZED PUTATIVE METHYLTRANSFERASE"/>
    <property type="match status" value="1"/>
</dbReference>
<dbReference type="PROSITE" id="PS51565">
    <property type="entry name" value="SAM_MT85_SETD3"/>
    <property type="match status" value="1"/>
</dbReference>
<dbReference type="InterPro" id="IPR036464">
    <property type="entry name" value="Rubisco_LSMT_subst-bd_sf"/>
</dbReference>
<dbReference type="EMBL" id="JAWJWF010000045">
    <property type="protein sequence ID" value="KAK6627159.1"/>
    <property type="molecule type" value="Genomic_DNA"/>
</dbReference>
<dbReference type="SUPFAM" id="SSF82199">
    <property type="entry name" value="SET domain"/>
    <property type="match status" value="1"/>
</dbReference>
<keyword evidence="7" id="KW-1185">Reference proteome</keyword>
<keyword evidence="2 4" id="KW-0808">Transferase</keyword>
<comment type="catalytic activity">
    <reaction evidence="4">
        <text>L-histidyl-[protein] + S-adenosyl-L-methionine = N(tele)-methyl-L-histidyl-[protein] + S-adenosyl-L-homocysteine + H(+)</text>
        <dbReference type="Rhea" id="RHEA:19369"/>
        <dbReference type="Rhea" id="RHEA-COMP:9745"/>
        <dbReference type="Rhea" id="RHEA-COMP:11600"/>
        <dbReference type="ChEBI" id="CHEBI:15378"/>
        <dbReference type="ChEBI" id="CHEBI:16367"/>
        <dbReference type="ChEBI" id="CHEBI:29979"/>
        <dbReference type="ChEBI" id="CHEBI:57856"/>
        <dbReference type="ChEBI" id="CHEBI:59789"/>
        <dbReference type="EC" id="2.1.1.85"/>
    </reaction>
</comment>
<comment type="caution">
    <text evidence="6">The sequence shown here is derived from an EMBL/GenBank/DDBJ whole genome shotgun (WGS) entry which is preliminary data.</text>
</comment>
<gene>
    <name evidence="6" type="ORF">RUM44_009636</name>
</gene>
<proteinExistence type="inferred from homology"/>